<keyword evidence="1" id="KW-1133">Transmembrane helix</keyword>
<keyword evidence="1" id="KW-0472">Membrane</keyword>
<sequence length="368" mass="42191">MKKPIRQIFKEYFNFLGKDRNAVIALCVLIAVVMAGHLVVNRIELKSQYDLTEVMEAFKAWESEQEDQQEIAAYFEFDPNTITAESLDSLPIPRFIRRNILRYRSAGGTFSQPGDFRKIYGMNDSIFAELEPYIRISSEKQNYDEKAKPIEFEMPTGFFDPNTATTDELQQFGFNQFQASNVVKYRQSGGFFTQPSDLLKIYGIDSAFFMRVQRIIQIEEQPEVEILSGSFRERAPVVVELNSADSLDLVKLRGIGPVFASRILKYRDLLGGFYSPYQLLEVYGFPEETFQALSQNLMADSLKVEKLRLNFAGYTELVRHPYFERDQVQAILNFRNANGPFSSNAQLVSEGLLDSAKYAALKPYLSCR</sequence>
<keyword evidence="1" id="KW-0812">Transmembrane</keyword>
<dbReference type="PANTHER" id="PTHR21180:SF32">
    <property type="entry name" value="ENDONUCLEASE_EXONUCLEASE_PHOSPHATASE FAMILY DOMAIN-CONTAINING PROTEIN 1"/>
    <property type="match status" value="1"/>
</dbReference>
<dbReference type="Gene3D" id="1.10.150.310">
    <property type="entry name" value="Tex RuvX-like domain-like"/>
    <property type="match status" value="1"/>
</dbReference>
<reference evidence="2" key="1">
    <citation type="journal article" date="2020" name="mSystems">
        <title>Genome- and Community-Level Interaction Insights into Carbon Utilization and Element Cycling Functions of Hydrothermarchaeota in Hydrothermal Sediment.</title>
        <authorList>
            <person name="Zhou Z."/>
            <person name="Liu Y."/>
            <person name="Xu W."/>
            <person name="Pan J."/>
            <person name="Luo Z.H."/>
            <person name="Li M."/>
        </authorList>
    </citation>
    <scope>NUCLEOTIDE SEQUENCE [LARGE SCALE GENOMIC DNA]</scope>
    <source>
        <strain evidence="2">SpSt-1217</strain>
    </source>
</reference>
<dbReference type="Proteomes" id="UP000886047">
    <property type="component" value="Unassembled WGS sequence"/>
</dbReference>
<evidence type="ECO:0008006" key="3">
    <source>
        <dbReference type="Google" id="ProtNLM"/>
    </source>
</evidence>
<dbReference type="PANTHER" id="PTHR21180">
    <property type="entry name" value="ENDONUCLEASE/EXONUCLEASE/PHOSPHATASE FAMILY DOMAIN-CONTAINING PROTEIN 1"/>
    <property type="match status" value="1"/>
</dbReference>
<dbReference type="InterPro" id="IPR010994">
    <property type="entry name" value="RuvA_2-like"/>
</dbReference>
<dbReference type="GO" id="GO:0015627">
    <property type="term" value="C:type II protein secretion system complex"/>
    <property type="evidence" value="ECO:0007669"/>
    <property type="project" value="TreeGrafter"/>
</dbReference>
<comment type="caution">
    <text evidence="2">The sequence shown here is derived from an EMBL/GenBank/DDBJ whole genome shotgun (WGS) entry which is preliminary data.</text>
</comment>
<gene>
    <name evidence="2" type="ORF">ENN90_05965</name>
</gene>
<dbReference type="GO" id="GO:0015628">
    <property type="term" value="P:protein secretion by the type II secretion system"/>
    <property type="evidence" value="ECO:0007669"/>
    <property type="project" value="TreeGrafter"/>
</dbReference>
<evidence type="ECO:0000256" key="1">
    <source>
        <dbReference type="SAM" id="Phobius"/>
    </source>
</evidence>
<evidence type="ECO:0000313" key="2">
    <source>
        <dbReference type="EMBL" id="HDR51155.1"/>
    </source>
</evidence>
<protein>
    <recommendedName>
        <fullName evidence="3">Helix-hairpin-helix domain-containing protein</fullName>
    </recommendedName>
</protein>
<proteinExistence type="predicted"/>
<organism evidence="2">
    <name type="scientific">Mariniphaga anaerophila</name>
    <dbReference type="NCBI Taxonomy" id="1484053"/>
    <lineage>
        <taxon>Bacteria</taxon>
        <taxon>Pseudomonadati</taxon>
        <taxon>Bacteroidota</taxon>
        <taxon>Bacteroidia</taxon>
        <taxon>Marinilabiliales</taxon>
        <taxon>Prolixibacteraceae</taxon>
        <taxon>Mariniphaga</taxon>
    </lineage>
</organism>
<dbReference type="EMBL" id="DSDK01000331">
    <property type="protein sequence ID" value="HDR51155.1"/>
    <property type="molecule type" value="Genomic_DNA"/>
</dbReference>
<feature type="transmembrane region" description="Helical" evidence="1">
    <location>
        <begin position="21"/>
        <end position="40"/>
    </location>
</feature>
<dbReference type="InterPro" id="IPR051675">
    <property type="entry name" value="Endo/Exo/Phosphatase_dom_1"/>
</dbReference>
<accession>A0A831PK35</accession>
<dbReference type="Pfam" id="PF12836">
    <property type="entry name" value="HHH_3"/>
    <property type="match status" value="2"/>
</dbReference>
<dbReference type="Gene3D" id="1.10.150.280">
    <property type="entry name" value="AF1531-like domain"/>
    <property type="match status" value="1"/>
</dbReference>
<name>A0A831PK35_9BACT</name>
<dbReference type="SUPFAM" id="SSF47781">
    <property type="entry name" value="RuvA domain 2-like"/>
    <property type="match status" value="4"/>
</dbReference>
<dbReference type="AlphaFoldDB" id="A0A831PK35"/>